<dbReference type="RefSeq" id="XP_007678725.1">
    <property type="nucleotide sequence ID" value="XM_007680535.1"/>
</dbReference>
<protein>
    <submittedName>
        <fullName evidence="1">Uncharacterized protein</fullName>
    </submittedName>
</protein>
<reference evidence="1 2" key="1">
    <citation type="journal article" date="2012" name="PLoS Pathog.">
        <title>Diverse lifestyles and strategies of plant pathogenesis encoded in the genomes of eighteen Dothideomycetes fungi.</title>
        <authorList>
            <person name="Ohm R.A."/>
            <person name="Feau N."/>
            <person name="Henrissat B."/>
            <person name="Schoch C.L."/>
            <person name="Horwitz B.A."/>
            <person name="Barry K.W."/>
            <person name="Condon B.J."/>
            <person name="Copeland A.C."/>
            <person name="Dhillon B."/>
            <person name="Glaser F."/>
            <person name="Hesse C.N."/>
            <person name="Kosti I."/>
            <person name="LaButti K."/>
            <person name="Lindquist E.A."/>
            <person name="Lucas S."/>
            <person name="Salamov A.A."/>
            <person name="Bradshaw R.E."/>
            <person name="Ciuffetti L."/>
            <person name="Hamelin R.C."/>
            <person name="Kema G.H.J."/>
            <person name="Lawrence C."/>
            <person name="Scott J.A."/>
            <person name="Spatafora J.W."/>
            <person name="Turgeon B.G."/>
            <person name="de Wit P.J.G.M."/>
            <person name="Zhong S."/>
            <person name="Goodwin S.B."/>
            <person name="Grigoriev I.V."/>
        </authorList>
    </citation>
    <scope>NUCLEOTIDE SEQUENCE [LARGE SCALE GENOMIC DNA]</scope>
    <source>
        <strain evidence="1 2">UAMH 10762</strain>
    </source>
</reference>
<dbReference type="GO" id="GO:0005739">
    <property type="term" value="C:mitochondrion"/>
    <property type="evidence" value="ECO:0007669"/>
    <property type="project" value="TreeGrafter"/>
</dbReference>
<dbReference type="HOGENOM" id="CLU_071379_2_0_1"/>
<dbReference type="AlphaFoldDB" id="M2N4Y7"/>
<sequence>TRQYATEPVSPPASRLDRIVARLPRFLRQYTSPLRNAPVSHITTFLVLHELTAIVPLFGLAAAFHYGNWLPRSVSEGEWAAEGSKRFDRWLRKRGWISDDSPSAEGLSGEQGAAGARVVIELATAYAITKALLPVRLVLSVWATPWFARWTVLPVTGLVARIF</sequence>
<dbReference type="GeneID" id="19114843"/>
<keyword evidence="2" id="KW-1185">Reference proteome</keyword>
<dbReference type="PANTHER" id="PTHR28002">
    <property type="entry name" value="MIOREX COMPLEX COMPONENT 11"/>
    <property type="match status" value="1"/>
</dbReference>
<dbReference type="EMBL" id="KB445559">
    <property type="protein sequence ID" value="EMC93825.1"/>
    <property type="molecule type" value="Genomic_DNA"/>
</dbReference>
<accession>M2N4Y7</accession>
<proteinExistence type="predicted"/>
<feature type="non-terminal residue" evidence="1">
    <location>
        <position position="1"/>
    </location>
</feature>
<dbReference type="PANTHER" id="PTHR28002:SF1">
    <property type="entry name" value="MIOREX COMPLEX COMPONENT 11"/>
    <property type="match status" value="1"/>
</dbReference>
<name>M2N4Y7_BAUPA</name>
<dbReference type="eggNOG" id="ENOG502S09K">
    <property type="taxonomic scope" value="Eukaryota"/>
</dbReference>
<dbReference type="OrthoDB" id="5580261at2759"/>
<evidence type="ECO:0000313" key="1">
    <source>
        <dbReference type="EMBL" id="EMC93825.1"/>
    </source>
</evidence>
<evidence type="ECO:0000313" key="2">
    <source>
        <dbReference type="Proteomes" id="UP000011761"/>
    </source>
</evidence>
<gene>
    <name evidence="1" type="ORF">BAUCODRAFT_48959</name>
</gene>
<dbReference type="KEGG" id="bcom:BAUCODRAFT_48959"/>
<dbReference type="Pfam" id="PF10306">
    <property type="entry name" value="FLILHELTA"/>
    <property type="match status" value="1"/>
</dbReference>
<dbReference type="Proteomes" id="UP000011761">
    <property type="component" value="Unassembled WGS sequence"/>
</dbReference>
<feature type="non-terminal residue" evidence="1">
    <location>
        <position position="163"/>
    </location>
</feature>
<organism evidence="1 2">
    <name type="scientific">Baudoinia panamericana (strain UAMH 10762)</name>
    <name type="common">Angels' share fungus</name>
    <name type="synonym">Baudoinia compniacensis (strain UAMH 10762)</name>
    <dbReference type="NCBI Taxonomy" id="717646"/>
    <lineage>
        <taxon>Eukaryota</taxon>
        <taxon>Fungi</taxon>
        <taxon>Dikarya</taxon>
        <taxon>Ascomycota</taxon>
        <taxon>Pezizomycotina</taxon>
        <taxon>Dothideomycetes</taxon>
        <taxon>Dothideomycetidae</taxon>
        <taxon>Mycosphaerellales</taxon>
        <taxon>Teratosphaeriaceae</taxon>
        <taxon>Baudoinia</taxon>
    </lineage>
</organism>
<dbReference type="InterPro" id="IPR018811">
    <property type="entry name" value="MRX11"/>
</dbReference>
<dbReference type="OMA" id="VGAFHYG"/>